<keyword evidence="11" id="KW-1185">Reference proteome</keyword>
<dbReference type="Gene3D" id="1.10.555.10">
    <property type="entry name" value="Rho GTPase activation protein"/>
    <property type="match status" value="1"/>
</dbReference>
<feature type="compositionally biased region" description="Acidic residues" evidence="10">
    <location>
        <begin position="308"/>
        <end position="319"/>
    </location>
</feature>
<dbReference type="PANTHER" id="PTHR16299">
    <property type="entry name" value="CENTROSOMAL PROTEIN KIZUNA"/>
    <property type="match status" value="1"/>
</dbReference>
<name>A0ABM0K1Y2_APLCA</name>
<feature type="compositionally biased region" description="Polar residues" evidence="10">
    <location>
        <begin position="595"/>
        <end position="611"/>
    </location>
</feature>
<feature type="compositionally biased region" description="Basic and acidic residues" evidence="10">
    <location>
        <begin position="183"/>
        <end position="194"/>
    </location>
</feature>
<evidence type="ECO:0000256" key="3">
    <source>
        <dbReference type="ARBA" id="ARBA00010767"/>
    </source>
</evidence>
<evidence type="ECO:0000256" key="6">
    <source>
        <dbReference type="ARBA" id="ARBA00023212"/>
    </source>
</evidence>
<keyword evidence="6" id="KW-0206">Cytoskeleton</keyword>
<dbReference type="GeneID" id="101863464"/>
<reference evidence="12" key="1">
    <citation type="submission" date="2025-08" db="UniProtKB">
        <authorList>
            <consortium name="RefSeq"/>
        </authorList>
    </citation>
    <scope>IDENTIFICATION</scope>
</reference>
<feature type="compositionally biased region" description="Low complexity" evidence="10">
    <location>
        <begin position="119"/>
        <end position="132"/>
    </location>
</feature>
<evidence type="ECO:0000313" key="11">
    <source>
        <dbReference type="Proteomes" id="UP000694888"/>
    </source>
</evidence>
<proteinExistence type="inferred from homology"/>
<comment type="similarity">
    <text evidence="3">Belongs to the kizuna family.</text>
</comment>
<dbReference type="InterPro" id="IPR026742">
    <property type="entry name" value="Centrosomal_kizuma"/>
</dbReference>
<evidence type="ECO:0000256" key="5">
    <source>
        <dbReference type="ARBA" id="ARBA00022490"/>
    </source>
</evidence>
<feature type="region of interest" description="Disordered" evidence="10">
    <location>
        <begin position="117"/>
        <end position="330"/>
    </location>
</feature>
<keyword evidence="7" id="KW-0966">Cell projection</keyword>
<evidence type="ECO:0000256" key="4">
    <source>
        <dbReference type="ARBA" id="ARBA00013872"/>
    </source>
</evidence>
<gene>
    <name evidence="12" type="primary">LOC101863464</name>
</gene>
<keyword evidence="5" id="KW-0963">Cytoplasm</keyword>
<evidence type="ECO:0000256" key="7">
    <source>
        <dbReference type="ARBA" id="ARBA00023273"/>
    </source>
</evidence>
<dbReference type="Proteomes" id="UP000694888">
    <property type="component" value="Unplaced"/>
</dbReference>
<evidence type="ECO:0000313" key="12">
    <source>
        <dbReference type="RefSeq" id="XP_005106825.1"/>
    </source>
</evidence>
<feature type="compositionally biased region" description="Polar residues" evidence="10">
    <location>
        <begin position="647"/>
        <end position="657"/>
    </location>
</feature>
<evidence type="ECO:0000256" key="8">
    <source>
        <dbReference type="ARBA" id="ARBA00024919"/>
    </source>
</evidence>
<comment type="function">
    <text evidence="8">Centrosomal protein required for establishing a robust mitotic centrosome architecture that can endure the forces that converge on the centrosomes during spindle formation. Required for stabilizing the expanded pericentriolar material around the centriole.</text>
</comment>
<dbReference type="RefSeq" id="XP_005106825.1">
    <property type="nucleotide sequence ID" value="XM_005106768.3"/>
</dbReference>
<dbReference type="InterPro" id="IPR008936">
    <property type="entry name" value="Rho_GTPase_activation_prot"/>
</dbReference>
<comment type="subcellular location">
    <subcellularLocation>
        <location evidence="1">Cytoplasm</location>
        <location evidence="1">Cytoskeleton</location>
        <location evidence="1">Cilium basal body</location>
    </subcellularLocation>
    <subcellularLocation>
        <location evidence="2">Cytoplasm</location>
        <location evidence="2">Cytoskeleton</location>
        <location evidence="2">Microtubule organizing center</location>
        <location evidence="2">Centrosome</location>
    </subcellularLocation>
</comment>
<evidence type="ECO:0000256" key="9">
    <source>
        <dbReference type="ARBA" id="ARBA00031153"/>
    </source>
</evidence>
<sequence length="715" mass="80298">MASSNVQYYEKQKELQDTMSRCEQQRFNLEREFRLSMQADQTSAKMKATRLQTYWRKICDDEKRAKQRNEMLIREFERIDAHMAEMNARTQRLALMKRQYEDYVARTYPEWNELMYGSPQQQQQPNPGTQAPRAEAQPQSKLQPQSSTSPRVSKQQPPTQVQKPITPRSPQRQQQLATTPREQFQRQEIQERQEQVGQSGSSSHPGPRTRAEENVQRLGGQAERGQSGNSSVHPTVNQNQSVSSGAGVYQNLPSARSTKENDGLHGQLQESSLEQDEEISQPIRSVEIQSKTSGRMVQAPQYAMAPGTDEDDDEDEETSDFATENDLPMAQSFGNTQVLASELKGNSQNQEKSRNIGPIKPELSIDGLIRLLNLVESDMREAFSLEGYYRSSWPDTAKKNDIIRHSNSGDDLNHVDANQISMVILEQITLIVRSLSEKCVLPENLLQGNVSSLTASRLRQHLSPEAQIIWDALFHHFQQLVKHQAMEPQELSAIFTPCLVGEGGSQDKGHMFMVRLLEDFSMNNPEILPKQSFNTISPAQTLEGSGSFMDDGKVPPLKFGSLLDKPLSDDESSYVKSSLPRDPTPLNETEAYKSMLSTGARSQMRRQSSGPDDTDDDVEKQIATVLTQKPGPMISPKRRVELDDPSETSSQTLQTASHVYVPTAMESRPMGGNTSSGQPKFQGVKISSDLDTDTEVDAGIFGSSKRPEDDFDFYD</sequence>
<dbReference type="PANTHER" id="PTHR16299:SF2">
    <property type="entry name" value="CENTROSOMAL PROTEIN KIZUNA"/>
    <property type="match status" value="1"/>
</dbReference>
<evidence type="ECO:0000256" key="2">
    <source>
        <dbReference type="ARBA" id="ARBA00004300"/>
    </source>
</evidence>
<protein>
    <recommendedName>
        <fullName evidence="4">Centrosomal protein kizuna</fullName>
    </recommendedName>
    <alternativeName>
        <fullName evidence="9">Polo-like kinase 1 substrate 1</fullName>
    </alternativeName>
</protein>
<feature type="compositionally biased region" description="Polar residues" evidence="10">
    <location>
        <begin position="224"/>
        <end position="244"/>
    </location>
</feature>
<accession>A0ABM0K1Y2</accession>
<feature type="compositionally biased region" description="Polar residues" evidence="10">
    <location>
        <begin position="137"/>
        <end position="180"/>
    </location>
</feature>
<organism evidence="11 12">
    <name type="scientific">Aplysia californica</name>
    <name type="common">California sea hare</name>
    <dbReference type="NCBI Taxonomy" id="6500"/>
    <lineage>
        <taxon>Eukaryota</taxon>
        <taxon>Metazoa</taxon>
        <taxon>Spiralia</taxon>
        <taxon>Lophotrochozoa</taxon>
        <taxon>Mollusca</taxon>
        <taxon>Gastropoda</taxon>
        <taxon>Heterobranchia</taxon>
        <taxon>Euthyneura</taxon>
        <taxon>Tectipleura</taxon>
        <taxon>Aplysiida</taxon>
        <taxon>Aplysioidea</taxon>
        <taxon>Aplysiidae</taxon>
        <taxon>Aplysia</taxon>
    </lineage>
</organism>
<evidence type="ECO:0000256" key="10">
    <source>
        <dbReference type="SAM" id="MobiDB-lite"/>
    </source>
</evidence>
<evidence type="ECO:0000256" key="1">
    <source>
        <dbReference type="ARBA" id="ARBA00004120"/>
    </source>
</evidence>
<feature type="region of interest" description="Disordered" evidence="10">
    <location>
        <begin position="560"/>
        <end position="715"/>
    </location>
</feature>